<dbReference type="InterPro" id="IPR036388">
    <property type="entry name" value="WH-like_DNA-bd_sf"/>
</dbReference>
<name>A0ABD6CCJ1_9EURY</name>
<dbReference type="CDD" id="cd00090">
    <property type="entry name" value="HTH_ARSR"/>
    <property type="match status" value="1"/>
</dbReference>
<dbReference type="InterPro" id="IPR055166">
    <property type="entry name" value="Transc_reg_Sar_Rot_HTH"/>
</dbReference>
<dbReference type="Pfam" id="PF22381">
    <property type="entry name" value="Staph_reg_Sar_Rot"/>
    <property type="match status" value="1"/>
</dbReference>
<organism evidence="5 6">
    <name type="scientific">Halorientalis brevis</name>
    <dbReference type="NCBI Taxonomy" id="1126241"/>
    <lineage>
        <taxon>Archaea</taxon>
        <taxon>Methanobacteriati</taxon>
        <taxon>Methanobacteriota</taxon>
        <taxon>Stenosarchaea group</taxon>
        <taxon>Halobacteria</taxon>
        <taxon>Halobacteriales</taxon>
        <taxon>Haloarculaceae</taxon>
        <taxon>Halorientalis</taxon>
    </lineage>
</organism>
<dbReference type="SUPFAM" id="SSF46785">
    <property type="entry name" value="Winged helix' DNA-binding domain"/>
    <property type="match status" value="1"/>
</dbReference>
<dbReference type="Proteomes" id="UP001597119">
    <property type="component" value="Unassembled WGS sequence"/>
</dbReference>
<comment type="caution">
    <text evidence="5">The sequence shown here is derived from an EMBL/GenBank/DDBJ whole genome shotgun (WGS) entry which is preliminary data.</text>
</comment>
<keyword evidence="1" id="KW-0805">Transcription regulation</keyword>
<dbReference type="EMBL" id="JBHUDJ010000007">
    <property type="protein sequence ID" value="MFD1588056.1"/>
    <property type="molecule type" value="Genomic_DNA"/>
</dbReference>
<evidence type="ECO:0000313" key="6">
    <source>
        <dbReference type="Proteomes" id="UP001597119"/>
    </source>
</evidence>
<proteinExistence type="predicted"/>
<protein>
    <submittedName>
        <fullName evidence="5">PadR family transcriptional regulator</fullName>
    </submittedName>
</protein>
<sequence>MQNVERPDSYLPSWRELSDTERDVFVAVLALHADERPPTGKAVKNKVQQRRSMTQPTVYRALRSLTEAGYVEKDRGEQDGRMTIYSVTEQSISEFVRVRSEEYDVVEQVVTQMFPTATSV</sequence>
<dbReference type="InterPro" id="IPR036390">
    <property type="entry name" value="WH_DNA-bd_sf"/>
</dbReference>
<dbReference type="GO" id="GO:0003677">
    <property type="term" value="F:DNA binding"/>
    <property type="evidence" value="ECO:0007669"/>
    <property type="project" value="UniProtKB-KW"/>
</dbReference>
<accession>A0ABD6CCJ1</accession>
<evidence type="ECO:0000256" key="2">
    <source>
        <dbReference type="ARBA" id="ARBA00023125"/>
    </source>
</evidence>
<keyword evidence="3" id="KW-0804">Transcription</keyword>
<dbReference type="Gene3D" id="1.10.10.10">
    <property type="entry name" value="Winged helix-like DNA-binding domain superfamily/Winged helix DNA-binding domain"/>
    <property type="match status" value="1"/>
</dbReference>
<gene>
    <name evidence="5" type="ORF">ACFR9U_13815</name>
</gene>
<keyword evidence="2" id="KW-0238">DNA-binding</keyword>
<dbReference type="AlphaFoldDB" id="A0ABD6CCJ1"/>
<feature type="domain" description="Transcriptional regulator SarA/SarZ/Rot-like helix-turn-helix" evidence="4">
    <location>
        <begin position="45"/>
        <end position="93"/>
    </location>
</feature>
<evidence type="ECO:0000256" key="3">
    <source>
        <dbReference type="ARBA" id="ARBA00023163"/>
    </source>
</evidence>
<dbReference type="RefSeq" id="WP_379814549.1">
    <property type="nucleotide sequence ID" value="NZ_JBHUDJ010000007.1"/>
</dbReference>
<evidence type="ECO:0000259" key="4">
    <source>
        <dbReference type="Pfam" id="PF22381"/>
    </source>
</evidence>
<keyword evidence="6" id="KW-1185">Reference proteome</keyword>
<reference evidence="5 6" key="1">
    <citation type="journal article" date="2019" name="Int. J. Syst. Evol. Microbiol.">
        <title>The Global Catalogue of Microorganisms (GCM) 10K type strain sequencing project: providing services to taxonomists for standard genome sequencing and annotation.</title>
        <authorList>
            <consortium name="The Broad Institute Genomics Platform"/>
            <consortium name="The Broad Institute Genome Sequencing Center for Infectious Disease"/>
            <person name="Wu L."/>
            <person name="Ma J."/>
        </authorList>
    </citation>
    <scope>NUCLEOTIDE SEQUENCE [LARGE SCALE GENOMIC DNA]</scope>
    <source>
        <strain evidence="5 6">CGMCC 1.12125</strain>
    </source>
</reference>
<evidence type="ECO:0000256" key="1">
    <source>
        <dbReference type="ARBA" id="ARBA00023015"/>
    </source>
</evidence>
<dbReference type="InterPro" id="IPR011991">
    <property type="entry name" value="ArsR-like_HTH"/>
</dbReference>
<evidence type="ECO:0000313" key="5">
    <source>
        <dbReference type="EMBL" id="MFD1588056.1"/>
    </source>
</evidence>